<dbReference type="Proteomes" id="UP000283389">
    <property type="component" value="Unassembled WGS sequence"/>
</dbReference>
<evidence type="ECO:0000259" key="4">
    <source>
        <dbReference type="PROSITE" id="PS50868"/>
    </source>
</evidence>
<keyword evidence="1 5" id="KW-0808">Transferase</keyword>
<dbReference type="EMBL" id="MOAZ01000018">
    <property type="protein sequence ID" value="ROM46362.1"/>
    <property type="molecule type" value="Genomic_DNA"/>
</dbReference>
<reference evidence="5 6" key="1">
    <citation type="submission" date="2016-10" db="EMBL/GenBank/DDBJ databases">
        <title>Comparative genome analysis of multiple Pseudomonas spp. focuses on biocontrol and plant growth promoting traits.</title>
        <authorList>
            <person name="Tao X.-Y."/>
            <person name="Taylor C.G."/>
        </authorList>
    </citation>
    <scope>NUCLEOTIDE SEQUENCE [LARGE SCALE GENOMIC DNA]</scope>
    <source>
        <strain evidence="5 6">36C8</strain>
    </source>
</reference>
<dbReference type="PANTHER" id="PTHR12350:SF19">
    <property type="entry name" value="SET DOMAIN-CONTAINING PROTEIN"/>
    <property type="match status" value="1"/>
</dbReference>
<name>A0A423EZ84_9PSED</name>
<sequence>MKTQAKDKAETAVSDCLYPFKPTLGKGYPSSEKFEVVLNIEGVGIGIRARTAFDSRVCIAKVSGYALSERRLHTLQLSSRTHLYDCWFSGLFSHSCKPNVFLDLHYLEVWALCEIHPGELLTMDYATTEDVLFRQFACQCGELNCRGWITGHDELLNAEGQAFMAQWRERKRP</sequence>
<dbReference type="InterPro" id="IPR046341">
    <property type="entry name" value="SET_dom_sf"/>
</dbReference>
<evidence type="ECO:0000313" key="6">
    <source>
        <dbReference type="Proteomes" id="UP000283389"/>
    </source>
</evidence>
<dbReference type="AlphaFoldDB" id="A0A423EZ84"/>
<dbReference type="InterPro" id="IPR001214">
    <property type="entry name" value="SET_dom"/>
</dbReference>
<proteinExistence type="predicted"/>
<dbReference type="PANTHER" id="PTHR12350">
    <property type="entry name" value="HISTONE-LYSINE N-METHYLTRANSFERASE-RELATED"/>
    <property type="match status" value="1"/>
</dbReference>
<protein>
    <submittedName>
        <fullName evidence="5">SET domain-containing protein-lysine N-methyltransferase</fullName>
    </submittedName>
</protein>
<feature type="domain" description="SET" evidence="3">
    <location>
        <begin position="32"/>
        <end position="126"/>
    </location>
</feature>
<gene>
    <name evidence="5" type="ORF">BK649_23420</name>
</gene>
<evidence type="ECO:0000259" key="3">
    <source>
        <dbReference type="PROSITE" id="PS50280"/>
    </source>
</evidence>
<dbReference type="InterPro" id="IPR003616">
    <property type="entry name" value="Post-SET_dom"/>
</dbReference>
<dbReference type="PROSITE" id="PS50868">
    <property type="entry name" value="POST_SET"/>
    <property type="match status" value="1"/>
</dbReference>
<dbReference type="SUPFAM" id="SSF82199">
    <property type="entry name" value="SET domain"/>
    <property type="match status" value="1"/>
</dbReference>
<evidence type="ECO:0000256" key="1">
    <source>
        <dbReference type="ARBA" id="ARBA00022679"/>
    </source>
</evidence>
<feature type="domain" description="Post-SET" evidence="4">
    <location>
        <begin position="134"/>
        <end position="150"/>
    </location>
</feature>
<evidence type="ECO:0000256" key="2">
    <source>
        <dbReference type="ARBA" id="ARBA00022691"/>
    </source>
</evidence>
<organism evidence="5 6">
    <name type="scientific">Pseudomonas canadensis</name>
    <dbReference type="NCBI Taxonomy" id="915099"/>
    <lineage>
        <taxon>Bacteria</taxon>
        <taxon>Pseudomonadati</taxon>
        <taxon>Pseudomonadota</taxon>
        <taxon>Gammaproteobacteria</taxon>
        <taxon>Pseudomonadales</taxon>
        <taxon>Pseudomonadaceae</taxon>
        <taxon>Pseudomonas</taxon>
    </lineage>
</organism>
<dbReference type="InterPro" id="IPR053201">
    <property type="entry name" value="Flavunoidine_N-MTase"/>
</dbReference>
<dbReference type="PROSITE" id="PS50280">
    <property type="entry name" value="SET"/>
    <property type="match status" value="1"/>
</dbReference>
<dbReference type="GO" id="GO:0008168">
    <property type="term" value="F:methyltransferase activity"/>
    <property type="evidence" value="ECO:0007669"/>
    <property type="project" value="UniProtKB-KW"/>
</dbReference>
<keyword evidence="5" id="KW-0489">Methyltransferase</keyword>
<keyword evidence="2" id="KW-0949">S-adenosyl-L-methionine</keyword>
<dbReference type="GO" id="GO:0032259">
    <property type="term" value="P:methylation"/>
    <property type="evidence" value="ECO:0007669"/>
    <property type="project" value="UniProtKB-KW"/>
</dbReference>
<comment type="caution">
    <text evidence="5">The sequence shown here is derived from an EMBL/GenBank/DDBJ whole genome shotgun (WGS) entry which is preliminary data.</text>
</comment>
<dbReference type="RefSeq" id="WP_122723633.1">
    <property type="nucleotide sequence ID" value="NZ_CAXAQQ010000004.1"/>
</dbReference>
<dbReference type="Gene3D" id="2.170.270.10">
    <property type="entry name" value="SET domain"/>
    <property type="match status" value="1"/>
</dbReference>
<dbReference type="Pfam" id="PF00856">
    <property type="entry name" value="SET"/>
    <property type="match status" value="1"/>
</dbReference>
<accession>A0A423EZ84</accession>
<evidence type="ECO:0000313" key="5">
    <source>
        <dbReference type="EMBL" id="ROM46362.1"/>
    </source>
</evidence>